<dbReference type="InterPro" id="IPR052413">
    <property type="entry name" value="SUR7_domain"/>
</dbReference>
<dbReference type="GO" id="GO:0031505">
    <property type="term" value="P:fungal-type cell wall organization"/>
    <property type="evidence" value="ECO:0007669"/>
    <property type="project" value="TreeGrafter"/>
</dbReference>
<organism evidence="3 4">
    <name type="scientific">Dothistroma septosporum (strain NZE10 / CBS 128990)</name>
    <name type="common">Red band needle blight fungus</name>
    <name type="synonym">Mycosphaerella pini</name>
    <dbReference type="NCBI Taxonomy" id="675120"/>
    <lineage>
        <taxon>Eukaryota</taxon>
        <taxon>Fungi</taxon>
        <taxon>Dikarya</taxon>
        <taxon>Ascomycota</taxon>
        <taxon>Pezizomycotina</taxon>
        <taxon>Dothideomycetes</taxon>
        <taxon>Dothideomycetidae</taxon>
        <taxon>Mycosphaerellales</taxon>
        <taxon>Mycosphaerellaceae</taxon>
        <taxon>Dothistroma</taxon>
    </lineage>
</organism>
<feature type="compositionally biased region" description="Basic and acidic residues" evidence="1">
    <location>
        <begin position="10"/>
        <end position="20"/>
    </location>
</feature>
<keyword evidence="2" id="KW-0812">Transmembrane</keyword>
<feature type="region of interest" description="Disordered" evidence="1">
    <location>
        <begin position="311"/>
        <end position="332"/>
    </location>
</feature>
<dbReference type="GO" id="GO:0051285">
    <property type="term" value="C:cell cortex of cell tip"/>
    <property type="evidence" value="ECO:0007669"/>
    <property type="project" value="TreeGrafter"/>
</dbReference>
<proteinExistence type="predicted"/>
<dbReference type="GO" id="GO:0005886">
    <property type="term" value="C:plasma membrane"/>
    <property type="evidence" value="ECO:0007669"/>
    <property type="project" value="InterPro"/>
</dbReference>
<sequence>MFGRNKNKSQPKEKADDDVGVRSNSDKTLTNDFEPTKQQVKRAIRTRFYWSLVSSFLLLISVVFIILVEVGDTKVSSIRDKIYFIRLDLSNIIPVAVPNAVLINSIAQSLGLHDFYTVGLWGYCEGYNGQGVTMCSKPQTLYWFNPVEIIQSQLLAGATVALPADLNNILDLIRQVSHWMFGLFLTAAPLNFILIFLQPLSVYTRWLTLPVAILTFLGALCVTVAAVIATVLFIIFKNVITSATQLNIGASLGIEMFAFMWIAAGSAILAWLVQMGMCCCCASRRDVRRGKKRGSKKAWNTETVGVSDINMAETPRKRRGLPMFKSARKESP</sequence>
<feature type="region of interest" description="Disordered" evidence="1">
    <location>
        <begin position="1"/>
        <end position="30"/>
    </location>
</feature>
<dbReference type="OrthoDB" id="2327445at2759"/>
<dbReference type="Proteomes" id="UP000016933">
    <property type="component" value="Unassembled WGS sequence"/>
</dbReference>
<dbReference type="PANTHER" id="PTHR28019">
    <property type="entry name" value="CELL MEMBRANE PROTEIN YLR413W-RELATED"/>
    <property type="match status" value="1"/>
</dbReference>
<evidence type="ECO:0000313" key="3">
    <source>
        <dbReference type="EMBL" id="EME44788.1"/>
    </source>
</evidence>
<dbReference type="InterPro" id="IPR009571">
    <property type="entry name" value="SUR7/Rim9-like_fungi"/>
</dbReference>
<evidence type="ECO:0008006" key="5">
    <source>
        <dbReference type="Google" id="ProtNLM"/>
    </source>
</evidence>
<protein>
    <recommendedName>
        <fullName evidence="5">Integral membrane protein</fullName>
    </recommendedName>
</protein>
<feature type="transmembrane region" description="Helical" evidence="2">
    <location>
        <begin position="176"/>
        <end position="197"/>
    </location>
</feature>
<dbReference type="PANTHER" id="PTHR28019:SF2">
    <property type="entry name" value="CELL MEMBRANE PROTEIN YLR413W-RELATED"/>
    <property type="match status" value="1"/>
</dbReference>
<dbReference type="HOGENOM" id="CLU_034574_0_0_1"/>
<reference evidence="4" key="1">
    <citation type="journal article" date="2012" name="PLoS Genet.">
        <title>The genomes of the fungal plant pathogens Cladosporium fulvum and Dothistroma septosporum reveal adaptation to different hosts and lifestyles but also signatures of common ancestry.</title>
        <authorList>
            <person name="de Wit P.J.G.M."/>
            <person name="van der Burgt A."/>
            <person name="Oekmen B."/>
            <person name="Stergiopoulos I."/>
            <person name="Abd-Elsalam K.A."/>
            <person name="Aerts A.L."/>
            <person name="Bahkali A.H."/>
            <person name="Beenen H.G."/>
            <person name="Chettri P."/>
            <person name="Cox M.P."/>
            <person name="Datema E."/>
            <person name="de Vries R.P."/>
            <person name="Dhillon B."/>
            <person name="Ganley A.R."/>
            <person name="Griffiths S.A."/>
            <person name="Guo Y."/>
            <person name="Hamelin R.C."/>
            <person name="Henrissat B."/>
            <person name="Kabir M.S."/>
            <person name="Jashni M.K."/>
            <person name="Kema G."/>
            <person name="Klaubauf S."/>
            <person name="Lapidus A."/>
            <person name="Levasseur A."/>
            <person name="Lindquist E."/>
            <person name="Mehrabi R."/>
            <person name="Ohm R.A."/>
            <person name="Owen T.J."/>
            <person name="Salamov A."/>
            <person name="Schwelm A."/>
            <person name="Schijlen E."/>
            <person name="Sun H."/>
            <person name="van den Burg H.A."/>
            <person name="van Ham R.C.H.J."/>
            <person name="Zhang S."/>
            <person name="Goodwin S.B."/>
            <person name="Grigoriev I.V."/>
            <person name="Collemare J."/>
            <person name="Bradshaw R.E."/>
        </authorList>
    </citation>
    <scope>NUCLEOTIDE SEQUENCE [LARGE SCALE GENOMIC DNA]</scope>
    <source>
        <strain evidence="4">NZE10 / CBS 128990</strain>
    </source>
</reference>
<keyword evidence="2" id="KW-1133">Transmembrane helix</keyword>
<evidence type="ECO:0000313" key="4">
    <source>
        <dbReference type="Proteomes" id="UP000016933"/>
    </source>
</evidence>
<feature type="transmembrane region" description="Helical" evidence="2">
    <location>
        <begin position="48"/>
        <end position="68"/>
    </location>
</feature>
<feature type="transmembrane region" description="Helical" evidence="2">
    <location>
        <begin position="256"/>
        <end position="283"/>
    </location>
</feature>
<dbReference type="EMBL" id="KB446539">
    <property type="protein sequence ID" value="EME44788.1"/>
    <property type="molecule type" value="Genomic_DNA"/>
</dbReference>
<name>N1PPC8_DOTSN</name>
<evidence type="ECO:0000256" key="1">
    <source>
        <dbReference type="SAM" id="MobiDB-lite"/>
    </source>
</evidence>
<dbReference type="Pfam" id="PF06687">
    <property type="entry name" value="SUR7"/>
    <property type="match status" value="1"/>
</dbReference>
<reference evidence="3 4" key="2">
    <citation type="journal article" date="2012" name="PLoS Pathog.">
        <title>Diverse lifestyles and strategies of plant pathogenesis encoded in the genomes of eighteen Dothideomycetes fungi.</title>
        <authorList>
            <person name="Ohm R.A."/>
            <person name="Feau N."/>
            <person name="Henrissat B."/>
            <person name="Schoch C.L."/>
            <person name="Horwitz B.A."/>
            <person name="Barry K.W."/>
            <person name="Condon B.J."/>
            <person name="Copeland A.C."/>
            <person name="Dhillon B."/>
            <person name="Glaser F."/>
            <person name="Hesse C.N."/>
            <person name="Kosti I."/>
            <person name="LaButti K."/>
            <person name="Lindquist E.A."/>
            <person name="Lucas S."/>
            <person name="Salamov A.A."/>
            <person name="Bradshaw R.E."/>
            <person name="Ciuffetti L."/>
            <person name="Hamelin R.C."/>
            <person name="Kema G.H.J."/>
            <person name="Lawrence C."/>
            <person name="Scott J.A."/>
            <person name="Spatafora J.W."/>
            <person name="Turgeon B.G."/>
            <person name="de Wit P.J.G.M."/>
            <person name="Zhong S."/>
            <person name="Goodwin S.B."/>
            <person name="Grigoriev I.V."/>
        </authorList>
    </citation>
    <scope>NUCLEOTIDE SEQUENCE [LARGE SCALE GENOMIC DNA]</scope>
    <source>
        <strain evidence="4">NZE10 / CBS 128990</strain>
    </source>
</reference>
<dbReference type="eggNOG" id="ENOG502QRB5">
    <property type="taxonomic scope" value="Eukaryota"/>
</dbReference>
<dbReference type="STRING" id="675120.N1PPC8"/>
<dbReference type="OMA" id="QGITHCS"/>
<keyword evidence="4" id="KW-1185">Reference proteome</keyword>
<feature type="transmembrane region" description="Helical" evidence="2">
    <location>
        <begin position="209"/>
        <end position="236"/>
    </location>
</feature>
<keyword evidence="2" id="KW-0472">Membrane</keyword>
<gene>
    <name evidence="3" type="ORF">DOTSEDRAFT_72287</name>
</gene>
<dbReference type="AlphaFoldDB" id="N1PPC8"/>
<evidence type="ECO:0000256" key="2">
    <source>
        <dbReference type="SAM" id="Phobius"/>
    </source>
</evidence>
<accession>N1PPC8</accession>